<reference evidence="1" key="1">
    <citation type="submission" date="2021-01" db="EMBL/GenBank/DDBJ databases">
        <authorList>
            <person name="Corre E."/>
            <person name="Pelletier E."/>
            <person name="Niang G."/>
            <person name="Scheremetjew M."/>
            <person name="Finn R."/>
            <person name="Kale V."/>
            <person name="Holt S."/>
            <person name="Cochrane G."/>
            <person name="Meng A."/>
            <person name="Brown T."/>
            <person name="Cohen L."/>
        </authorList>
    </citation>
    <scope>NUCLEOTIDE SEQUENCE</scope>
    <source>
        <strain evidence="1">CCMP 410</strain>
    </source>
</reference>
<sequence>MLGACQMIHRKSKANLEDASKYDPSMIDHRRSCMLRSRTCTRRGTKHGAFVTDGTTWELKVVTHINFPLPWIALISHQVAYAAGTALFEFAEGAMTDAGVLSKSGISADKQDSVVHVILEGGTVIPFVAMPLSGENKAASHAE</sequence>
<evidence type="ECO:0000313" key="1">
    <source>
        <dbReference type="EMBL" id="CAD9292596.1"/>
    </source>
</evidence>
<proteinExistence type="predicted"/>
<name>A0A7S1VBN1_9STRA</name>
<protein>
    <submittedName>
        <fullName evidence="1">Uncharacterized protein</fullName>
    </submittedName>
</protein>
<dbReference type="AlphaFoldDB" id="A0A7S1VBN1"/>
<organism evidence="1">
    <name type="scientific">Grammatophora oceanica</name>
    <dbReference type="NCBI Taxonomy" id="210454"/>
    <lineage>
        <taxon>Eukaryota</taxon>
        <taxon>Sar</taxon>
        <taxon>Stramenopiles</taxon>
        <taxon>Ochrophyta</taxon>
        <taxon>Bacillariophyta</taxon>
        <taxon>Fragilariophyceae</taxon>
        <taxon>Fragilariophycidae</taxon>
        <taxon>Rhabdonematales</taxon>
        <taxon>Grammatophoraceae</taxon>
        <taxon>Grammatophora</taxon>
    </lineage>
</organism>
<dbReference type="EMBL" id="HBGK01034081">
    <property type="protein sequence ID" value="CAD9292596.1"/>
    <property type="molecule type" value="Transcribed_RNA"/>
</dbReference>
<accession>A0A7S1VBN1</accession>
<gene>
    <name evidence="1" type="ORF">GOCE00092_LOCUS17648</name>
</gene>